<evidence type="ECO:0000256" key="4">
    <source>
        <dbReference type="ARBA" id="ARBA00005225"/>
    </source>
</evidence>
<keyword evidence="18" id="KW-1185">Reference proteome</keyword>
<dbReference type="GO" id="GO:0046872">
    <property type="term" value="F:metal ion binding"/>
    <property type="evidence" value="ECO:0007669"/>
    <property type="project" value="UniProtKB-KW"/>
</dbReference>
<feature type="binding site" evidence="16">
    <location>
        <begin position="6"/>
        <end position="13"/>
    </location>
    <ligand>
        <name>ATP</name>
        <dbReference type="ChEBI" id="CHEBI:30616"/>
    </ligand>
</feature>
<dbReference type="Pfam" id="PF03309">
    <property type="entry name" value="Pan_kinase"/>
    <property type="match status" value="1"/>
</dbReference>
<dbReference type="GO" id="GO:0005524">
    <property type="term" value="F:ATP binding"/>
    <property type="evidence" value="ECO:0007669"/>
    <property type="project" value="UniProtKB-UniRule"/>
</dbReference>
<evidence type="ECO:0000256" key="9">
    <source>
        <dbReference type="ARBA" id="ARBA00022741"/>
    </source>
</evidence>
<accession>A0A1G9SIY5</accession>
<dbReference type="PANTHER" id="PTHR34265:SF1">
    <property type="entry name" value="TYPE III PANTOTHENATE KINASE"/>
    <property type="match status" value="1"/>
</dbReference>
<dbReference type="PANTHER" id="PTHR34265">
    <property type="entry name" value="TYPE III PANTOTHENATE KINASE"/>
    <property type="match status" value="1"/>
</dbReference>
<dbReference type="Proteomes" id="UP000198901">
    <property type="component" value="Unassembled WGS sequence"/>
</dbReference>
<comment type="similarity">
    <text evidence="14 16">Belongs to the type III pantothenate kinase family.</text>
</comment>
<sequence length="259" mass="28128">MFLAIDIGNTDIVFGLHAGENWLRQFRIPTHYSTRQADYEARLRIFFLESDLKVSDVSAIGISSVVPGETALIRTMAAGLFGIEPFLVGPEIYPQLGMEIASPREIGTDLVANAVYAWYTYLQNCIVVDFGTALTFTVVSDAKILGVNIVPGIKTALRSLFSNTAQLPEVPLELPESAIGKNTVHAIQAGILWGYVGLVKEQLIQIQREAGPCKVLATGGLSSVLRPLHELFEEVDINLTLNGIRIIGSILNGTIPGKH</sequence>
<keyword evidence="12 16" id="KW-0630">Potassium</keyword>
<reference evidence="17 18" key="1">
    <citation type="submission" date="2016-10" db="EMBL/GenBank/DDBJ databases">
        <authorList>
            <person name="de Groot N.N."/>
        </authorList>
    </citation>
    <scope>NUCLEOTIDE SEQUENCE [LARGE SCALE GENOMIC DNA]</scope>
    <source>
        <strain evidence="17 18">DSM 21668</strain>
    </source>
</reference>
<dbReference type="GO" id="GO:0015937">
    <property type="term" value="P:coenzyme A biosynthetic process"/>
    <property type="evidence" value="ECO:0007669"/>
    <property type="project" value="UniProtKB-UniRule"/>
</dbReference>
<evidence type="ECO:0000256" key="8">
    <source>
        <dbReference type="ARBA" id="ARBA00022679"/>
    </source>
</evidence>
<evidence type="ECO:0000256" key="7">
    <source>
        <dbReference type="ARBA" id="ARBA00022490"/>
    </source>
</evidence>
<keyword evidence="16" id="KW-0479">Metal-binding</keyword>
<dbReference type="UniPathway" id="UPA00241">
    <property type="reaction ID" value="UER00352"/>
</dbReference>
<evidence type="ECO:0000256" key="13">
    <source>
        <dbReference type="ARBA" id="ARBA00022993"/>
    </source>
</evidence>
<name>A0A1G9SIY5_9BACT</name>
<gene>
    <name evidence="16" type="primary">coaX</name>
    <name evidence="17" type="ORF">SAMN04488090_3186</name>
</gene>
<comment type="function">
    <text evidence="16">Catalyzes the phosphorylation of pantothenate (Pan), the first step in CoA biosynthesis.</text>
</comment>
<dbReference type="EC" id="2.7.1.33" evidence="6 16"/>
<dbReference type="RefSeq" id="WP_093204329.1">
    <property type="nucleotide sequence ID" value="NZ_FNGS01000006.1"/>
</dbReference>
<evidence type="ECO:0000313" key="17">
    <source>
        <dbReference type="EMBL" id="SDM35270.1"/>
    </source>
</evidence>
<comment type="subcellular location">
    <subcellularLocation>
        <location evidence="3 16">Cytoplasm</location>
    </subcellularLocation>
</comment>
<feature type="binding site" evidence="16">
    <location>
        <position position="132"/>
    </location>
    <ligand>
        <name>ATP</name>
        <dbReference type="ChEBI" id="CHEBI:30616"/>
    </ligand>
</feature>
<dbReference type="AlphaFoldDB" id="A0A1G9SIY5"/>
<dbReference type="GO" id="GO:0004594">
    <property type="term" value="F:pantothenate kinase activity"/>
    <property type="evidence" value="ECO:0007669"/>
    <property type="project" value="UniProtKB-UniRule"/>
</dbReference>
<keyword evidence="11 16" id="KW-0067">ATP-binding</keyword>
<keyword evidence="8 16" id="KW-0808">Transferase</keyword>
<evidence type="ECO:0000256" key="6">
    <source>
        <dbReference type="ARBA" id="ARBA00012102"/>
    </source>
</evidence>
<dbReference type="NCBIfam" id="TIGR00671">
    <property type="entry name" value="baf"/>
    <property type="match status" value="1"/>
</dbReference>
<evidence type="ECO:0000256" key="12">
    <source>
        <dbReference type="ARBA" id="ARBA00022958"/>
    </source>
</evidence>
<keyword evidence="9 16" id="KW-0547">Nucleotide-binding</keyword>
<dbReference type="SUPFAM" id="SSF53067">
    <property type="entry name" value="Actin-like ATPase domain"/>
    <property type="match status" value="2"/>
</dbReference>
<dbReference type="InterPro" id="IPR004619">
    <property type="entry name" value="Type_III_PanK"/>
</dbReference>
<dbReference type="STRING" id="563176.SAMN04488090_3186"/>
<evidence type="ECO:0000313" key="18">
    <source>
        <dbReference type="Proteomes" id="UP000198901"/>
    </source>
</evidence>
<evidence type="ECO:0000256" key="1">
    <source>
        <dbReference type="ARBA" id="ARBA00001206"/>
    </source>
</evidence>
<comment type="cofactor">
    <cofactor evidence="2">
        <name>K(+)</name>
        <dbReference type="ChEBI" id="CHEBI:29103"/>
    </cofactor>
</comment>
<feature type="binding site" evidence="16">
    <location>
        <position position="129"/>
    </location>
    <ligand>
        <name>K(+)</name>
        <dbReference type="ChEBI" id="CHEBI:29103"/>
    </ligand>
</feature>
<dbReference type="HAMAP" id="MF_01274">
    <property type="entry name" value="Pantothen_kinase_3"/>
    <property type="match status" value="1"/>
</dbReference>
<comment type="catalytic activity">
    <reaction evidence="1 16">
        <text>(R)-pantothenate + ATP = (R)-4'-phosphopantothenate + ADP + H(+)</text>
        <dbReference type="Rhea" id="RHEA:16373"/>
        <dbReference type="ChEBI" id="CHEBI:10986"/>
        <dbReference type="ChEBI" id="CHEBI:15378"/>
        <dbReference type="ChEBI" id="CHEBI:29032"/>
        <dbReference type="ChEBI" id="CHEBI:30616"/>
        <dbReference type="ChEBI" id="CHEBI:456216"/>
        <dbReference type="EC" id="2.7.1.33"/>
    </reaction>
</comment>
<keyword evidence="13 16" id="KW-0173">Coenzyme A biosynthesis</keyword>
<feature type="binding site" evidence="16">
    <location>
        <position position="183"/>
    </location>
    <ligand>
        <name>substrate</name>
    </ligand>
</feature>
<feature type="active site" description="Proton acceptor" evidence="16">
    <location>
        <position position="109"/>
    </location>
</feature>
<evidence type="ECO:0000256" key="3">
    <source>
        <dbReference type="ARBA" id="ARBA00004496"/>
    </source>
</evidence>
<comment type="cofactor">
    <cofactor evidence="16">
        <name>NH4(+)</name>
        <dbReference type="ChEBI" id="CHEBI:28938"/>
    </cofactor>
    <cofactor evidence="16">
        <name>K(+)</name>
        <dbReference type="ChEBI" id="CHEBI:29103"/>
    </cofactor>
    <text evidence="16">A monovalent cation. Ammonium or potassium.</text>
</comment>
<comment type="caution">
    <text evidence="16">Lacks conserved residue(s) required for the propagation of feature annotation.</text>
</comment>
<dbReference type="GO" id="GO:0005737">
    <property type="term" value="C:cytoplasm"/>
    <property type="evidence" value="ECO:0007669"/>
    <property type="project" value="UniProtKB-SubCell"/>
</dbReference>
<feature type="binding site" evidence="16">
    <location>
        <begin position="107"/>
        <end position="110"/>
    </location>
    <ligand>
        <name>substrate</name>
    </ligand>
</feature>
<dbReference type="OrthoDB" id="9804707at2"/>
<dbReference type="Gene3D" id="3.30.420.40">
    <property type="match status" value="2"/>
</dbReference>
<evidence type="ECO:0000256" key="10">
    <source>
        <dbReference type="ARBA" id="ARBA00022777"/>
    </source>
</evidence>
<protein>
    <recommendedName>
        <fullName evidence="15 16">Type III pantothenate kinase</fullName>
        <ecNumber evidence="6 16">2.7.1.33</ecNumber>
    </recommendedName>
    <alternativeName>
        <fullName evidence="16">PanK-III</fullName>
    </alternativeName>
    <alternativeName>
        <fullName evidence="16">Pantothenic acid kinase</fullName>
    </alternativeName>
</protein>
<dbReference type="InterPro" id="IPR043129">
    <property type="entry name" value="ATPase_NBD"/>
</dbReference>
<dbReference type="CDD" id="cd24015">
    <property type="entry name" value="ASKHA_NBD_PanK-III"/>
    <property type="match status" value="1"/>
</dbReference>
<dbReference type="EMBL" id="FNGS01000006">
    <property type="protein sequence ID" value="SDM35270.1"/>
    <property type="molecule type" value="Genomic_DNA"/>
</dbReference>
<evidence type="ECO:0000256" key="14">
    <source>
        <dbReference type="ARBA" id="ARBA00038036"/>
    </source>
</evidence>
<evidence type="ECO:0000256" key="5">
    <source>
        <dbReference type="ARBA" id="ARBA00011738"/>
    </source>
</evidence>
<comment type="pathway">
    <text evidence="4 16">Cofactor biosynthesis; coenzyme A biosynthesis; CoA from (R)-pantothenate: step 1/5.</text>
</comment>
<evidence type="ECO:0000256" key="2">
    <source>
        <dbReference type="ARBA" id="ARBA00001958"/>
    </source>
</evidence>
<evidence type="ECO:0000256" key="16">
    <source>
        <dbReference type="HAMAP-Rule" id="MF_01274"/>
    </source>
</evidence>
<keyword evidence="7 16" id="KW-0963">Cytoplasm</keyword>
<organism evidence="17 18">
    <name type="scientific">Siphonobacter aquaeclarae</name>
    <dbReference type="NCBI Taxonomy" id="563176"/>
    <lineage>
        <taxon>Bacteria</taxon>
        <taxon>Pseudomonadati</taxon>
        <taxon>Bacteroidota</taxon>
        <taxon>Cytophagia</taxon>
        <taxon>Cytophagales</taxon>
        <taxon>Cytophagaceae</taxon>
        <taxon>Siphonobacter</taxon>
    </lineage>
</organism>
<comment type="subunit">
    <text evidence="5 16">Homodimer.</text>
</comment>
<evidence type="ECO:0000256" key="15">
    <source>
        <dbReference type="ARBA" id="ARBA00040883"/>
    </source>
</evidence>
<evidence type="ECO:0000256" key="11">
    <source>
        <dbReference type="ARBA" id="ARBA00022840"/>
    </source>
</evidence>
<keyword evidence="10 16" id="KW-0418">Kinase</keyword>
<proteinExistence type="inferred from homology"/>